<protein>
    <submittedName>
        <fullName evidence="2">Uncharacterized protein</fullName>
    </submittedName>
</protein>
<name>A0A5C3PHQ5_9APHY</name>
<dbReference type="EMBL" id="ML211106">
    <property type="protein sequence ID" value="TFK88597.1"/>
    <property type="molecule type" value="Genomic_DNA"/>
</dbReference>
<organism evidence="2 3">
    <name type="scientific">Polyporus arcularius HHB13444</name>
    <dbReference type="NCBI Taxonomy" id="1314778"/>
    <lineage>
        <taxon>Eukaryota</taxon>
        <taxon>Fungi</taxon>
        <taxon>Dikarya</taxon>
        <taxon>Basidiomycota</taxon>
        <taxon>Agaricomycotina</taxon>
        <taxon>Agaricomycetes</taxon>
        <taxon>Polyporales</taxon>
        <taxon>Polyporaceae</taxon>
        <taxon>Polyporus</taxon>
    </lineage>
</organism>
<feature type="region of interest" description="Disordered" evidence="1">
    <location>
        <begin position="1"/>
        <end position="35"/>
    </location>
</feature>
<evidence type="ECO:0000313" key="3">
    <source>
        <dbReference type="Proteomes" id="UP000308197"/>
    </source>
</evidence>
<dbReference type="Proteomes" id="UP000308197">
    <property type="component" value="Unassembled WGS sequence"/>
</dbReference>
<feature type="compositionally biased region" description="Polar residues" evidence="1">
    <location>
        <begin position="17"/>
        <end position="29"/>
    </location>
</feature>
<keyword evidence="3" id="KW-1185">Reference proteome</keyword>
<reference evidence="2 3" key="1">
    <citation type="journal article" date="2019" name="Nat. Ecol. Evol.">
        <title>Megaphylogeny resolves global patterns of mushroom evolution.</title>
        <authorList>
            <person name="Varga T."/>
            <person name="Krizsan K."/>
            <person name="Foldi C."/>
            <person name="Dima B."/>
            <person name="Sanchez-Garcia M."/>
            <person name="Sanchez-Ramirez S."/>
            <person name="Szollosi G.J."/>
            <person name="Szarkandi J.G."/>
            <person name="Papp V."/>
            <person name="Albert L."/>
            <person name="Andreopoulos W."/>
            <person name="Angelini C."/>
            <person name="Antonin V."/>
            <person name="Barry K.W."/>
            <person name="Bougher N.L."/>
            <person name="Buchanan P."/>
            <person name="Buyck B."/>
            <person name="Bense V."/>
            <person name="Catcheside P."/>
            <person name="Chovatia M."/>
            <person name="Cooper J."/>
            <person name="Damon W."/>
            <person name="Desjardin D."/>
            <person name="Finy P."/>
            <person name="Geml J."/>
            <person name="Haridas S."/>
            <person name="Hughes K."/>
            <person name="Justo A."/>
            <person name="Karasinski D."/>
            <person name="Kautmanova I."/>
            <person name="Kiss B."/>
            <person name="Kocsube S."/>
            <person name="Kotiranta H."/>
            <person name="LaButti K.M."/>
            <person name="Lechner B.E."/>
            <person name="Liimatainen K."/>
            <person name="Lipzen A."/>
            <person name="Lukacs Z."/>
            <person name="Mihaltcheva S."/>
            <person name="Morgado L.N."/>
            <person name="Niskanen T."/>
            <person name="Noordeloos M.E."/>
            <person name="Ohm R.A."/>
            <person name="Ortiz-Santana B."/>
            <person name="Ovrebo C."/>
            <person name="Racz N."/>
            <person name="Riley R."/>
            <person name="Savchenko A."/>
            <person name="Shiryaev A."/>
            <person name="Soop K."/>
            <person name="Spirin V."/>
            <person name="Szebenyi C."/>
            <person name="Tomsovsky M."/>
            <person name="Tulloss R.E."/>
            <person name="Uehling J."/>
            <person name="Grigoriev I.V."/>
            <person name="Vagvolgyi C."/>
            <person name="Papp T."/>
            <person name="Martin F.M."/>
            <person name="Miettinen O."/>
            <person name="Hibbett D.S."/>
            <person name="Nagy L.G."/>
        </authorList>
    </citation>
    <scope>NUCLEOTIDE SEQUENCE [LARGE SCALE GENOMIC DNA]</scope>
    <source>
        <strain evidence="2 3">HHB13444</strain>
    </source>
</reference>
<accession>A0A5C3PHQ5</accession>
<gene>
    <name evidence="2" type="ORF">K466DRAFT_585398</name>
</gene>
<evidence type="ECO:0000313" key="2">
    <source>
        <dbReference type="EMBL" id="TFK88597.1"/>
    </source>
</evidence>
<evidence type="ECO:0000256" key="1">
    <source>
        <dbReference type="SAM" id="MobiDB-lite"/>
    </source>
</evidence>
<sequence>MANLWSPENGHAEERGSPNTHQDSPSTSLLRRIQGSGGGLPPCAEGWHRYAQRDKHGAIIFYEFSKIHQLGGPRHPGPTIYFRTNPRSDIPEPFTLRHLEAREQPYKHGALGRLPDGKLWASIDDGSCLKLCVGPVKIGDGGSAVQTLLDMLGAAVKEKTTKCPERRCDHNSGCRWRELVLSRMYLDGRVLRAVLLRCRNKTDFQAVTVKA</sequence>
<proteinExistence type="predicted"/>
<dbReference type="InParanoid" id="A0A5C3PHQ5"/>
<dbReference type="AlphaFoldDB" id="A0A5C3PHQ5"/>